<protein>
    <recommendedName>
        <fullName evidence="4">Transposase</fullName>
    </recommendedName>
</protein>
<name>I5AZ10_9BACT</name>
<reference evidence="2 3" key="1">
    <citation type="submission" date="2011-09" db="EMBL/GenBank/DDBJ databases">
        <authorList>
            <consortium name="US DOE Joint Genome Institute (JGI-PGF)"/>
            <person name="Lucas S."/>
            <person name="Han J."/>
            <person name="Lapidus A."/>
            <person name="Cheng J.-F."/>
            <person name="Goodwin L."/>
            <person name="Pitluck S."/>
            <person name="Peters L."/>
            <person name="Land M.L."/>
            <person name="Hauser L."/>
            <person name="Orellana R."/>
            <person name="Lovley D."/>
            <person name="Woyke T.J."/>
        </authorList>
    </citation>
    <scope>NUCLEOTIDE SEQUENCE [LARGE SCALE GENOMIC DNA]</scope>
    <source>
        <strain evidence="2 3">2ac9</strain>
    </source>
</reference>
<reference evidence="2 3" key="2">
    <citation type="submission" date="2012-02" db="EMBL/GenBank/DDBJ databases">
        <title>Improved High-Quality Draft sequence of Desulfobacter postgatei 2ac9.</title>
        <authorList>
            <consortium name="US DOE Joint Genome Institute"/>
            <person name="Lucas S."/>
            <person name="Han J."/>
            <person name="Lapidus A."/>
            <person name="Cheng J.-F."/>
            <person name="Goodwin L."/>
            <person name="Pitluck S."/>
            <person name="Peters L."/>
            <person name="Ovchinnikova G."/>
            <person name="Held B."/>
            <person name="Detter J.C."/>
            <person name="Han C."/>
            <person name="Tapia R."/>
            <person name="Land M."/>
            <person name="Hauser L."/>
            <person name="Kyrpides N."/>
            <person name="Ivanova N."/>
            <person name="Pagani I."/>
            <person name="Orellana R."/>
            <person name="Lovley D."/>
            <person name="Woyke T."/>
        </authorList>
    </citation>
    <scope>NUCLEOTIDE SEQUENCE [LARGE SCALE GENOMIC DNA]</scope>
    <source>
        <strain evidence="2 3">2ac9</strain>
    </source>
</reference>
<organism evidence="2 3">
    <name type="scientific">Desulfobacter postgatei 2ac9</name>
    <dbReference type="NCBI Taxonomy" id="879212"/>
    <lineage>
        <taxon>Bacteria</taxon>
        <taxon>Pseudomonadati</taxon>
        <taxon>Thermodesulfobacteriota</taxon>
        <taxon>Desulfobacteria</taxon>
        <taxon>Desulfobacterales</taxon>
        <taxon>Desulfobacteraceae</taxon>
        <taxon>Desulfobacter</taxon>
    </lineage>
</organism>
<evidence type="ECO:0008006" key="4">
    <source>
        <dbReference type="Google" id="ProtNLM"/>
    </source>
</evidence>
<evidence type="ECO:0000313" key="2">
    <source>
        <dbReference type="EMBL" id="EIM62473.1"/>
    </source>
</evidence>
<dbReference type="Proteomes" id="UP000005778">
    <property type="component" value="Chromosome"/>
</dbReference>
<dbReference type="AlphaFoldDB" id="I5AZ10"/>
<dbReference type="HOGENOM" id="CLU_2632361_0_0_7"/>
<accession>I5AZ10</accession>
<dbReference type="eggNOG" id="COG2801">
    <property type="taxonomic scope" value="Bacteria"/>
</dbReference>
<proteinExistence type="predicted"/>
<gene>
    <name evidence="1" type="ORF">DespoDRAFT_00425</name>
    <name evidence="2" type="ORF">DespoDRAFT_00454</name>
</gene>
<evidence type="ECO:0000313" key="3">
    <source>
        <dbReference type="Proteomes" id="UP000005778"/>
    </source>
</evidence>
<sequence>MLVHEMNTPYTREEIVEIVKMIRLHLYNNGLHCGARVIREDMEDENVQPLPSLSTIGRILSRHGLTHGRTGFYNNPV</sequence>
<dbReference type="EMBL" id="CM001488">
    <property type="protein sequence ID" value="EIM62446.1"/>
    <property type="molecule type" value="Genomic_DNA"/>
</dbReference>
<dbReference type="STRING" id="879212.DespoDRAFT_00425"/>
<keyword evidence="3" id="KW-1185">Reference proteome</keyword>
<dbReference type="EMBL" id="CM001488">
    <property type="protein sequence ID" value="EIM62473.1"/>
    <property type="molecule type" value="Genomic_DNA"/>
</dbReference>
<evidence type="ECO:0000313" key="1">
    <source>
        <dbReference type="EMBL" id="EIM62446.1"/>
    </source>
</evidence>